<evidence type="ECO:0000313" key="3">
    <source>
        <dbReference type="Proteomes" id="UP000788419"/>
    </source>
</evidence>
<evidence type="ECO:0000259" key="1">
    <source>
        <dbReference type="Pfam" id="PF10137"/>
    </source>
</evidence>
<feature type="domain" description="CD-NTase-associated protein 12/Pycsar effector protein TIR" evidence="1">
    <location>
        <begin position="5"/>
        <end position="127"/>
    </location>
</feature>
<evidence type="ECO:0000313" key="2">
    <source>
        <dbReference type="EMBL" id="KAF1695940.1"/>
    </source>
</evidence>
<dbReference type="InterPro" id="IPR019302">
    <property type="entry name" value="CAP12/PCTIR_TIR_dom"/>
</dbReference>
<dbReference type="RefSeq" id="WP_162409220.1">
    <property type="nucleotide sequence ID" value="NZ_PDWN01000004.1"/>
</dbReference>
<keyword evidence="3" id="KW-1185">Reference proteome</keyword>
<accession>A0ABQ6Z8Y0</accession>
<gene>
    <name evidence="2" type="ORF">CSC65_05430</name>
</gene>
<name>A0ABQ6Z8Y0_9GAMM</name>
<dbReference type="Pfam" id="PF10137">
    <property type="entry name" value="CAP12-PCTIR_TIR"/>
    <property type="match status" value="1"/>
</dbReference>
<dbReference type="Proteomes" id="UP000788419">
    <property type="component" value="Unassembled WGS sequence"/>
</dbReference>
<proteinExistence type="predicted"/>
<comment type="caution">
    <text evidence="2">The sequence shown here is derived from an EMBL/GenBank/DDBJ whole genome shotgun (WGS) entry which is preliminary data.</text>
</comment>
<dbReference type="EMBL" id="PDWN01000004">
    <property type="protein sequence ID" value="KAF1695940.1"/>
    <property type="molecule type" value="Genomic_DNA"/>
</dbReference>
<organism evidence="2 3">
    <name type="scientific">Pseudoxanthomonas daejeonensis</name>
    <dbReference type="NCBI Taxonomy" id="266062"/>
    <lineage>
        <taxon>Bacteria</taxon>
        <taxon>Pseudomonadati</taxon>
        <taxon>Pseudomonadota</taxon>
        <taxon>Gammaproteobacteria</taxon>
        <taxon>Lysobacterales</taxon>
        <taxon>Lysobacteraceae</taxon>
        <taxon>Pseudoxanthomonas</taxon>
    </lineage>
</organism>
<reference evidence="2 3" key="1">
    <citation type="submission" date="2017-10" db="EMBL/GenBank/DDBJ databases">
        <title>Whole genome sequencing of members of genus Pseudoxanthomonas.</title>
        <authorList>
            <person name="Kumar S."/>
            <person name="Bansal K."/>
            <person name="Kaur A."/>
            <person name="Patil P."/>
            <person name="Sharma S."/>
            <person name="Patil P.B."/>
        </authorList>
    </citation>
    <scope>NUCLEOTIDE SEQUENCE [LARGE SCALE GENOMIC DNA]</scope>
    <source>
        <strain evidence="2 3">DSM 17801</strain>
    </source>
</reference>
<protein>
    <submittedName>
        <fullName evidence="2">Nucleotide-binding protein</fullName>
    </submittedName>
</protein>
<sequence>MEKPRIFLGSSGAQAKLLQALTRGLEDVAHVEPWTTVFNPGTTTLGRLLELTRQVDFAAFIFAQDDWTSSAHGHAAGSPGQASPRDNVVFEAGLFGGVLGMRRTFILHASGAKLPSDLLGLTCVRYDGSTTAAEVKAICQKLRNAIQGEGSAARIEGMWWQFSLTQRTEKEPTALGLLKISRNRQGVLEMSGRGWQEDGTLSSRYWSEATREMEEAAGIFYYWKGERPRHPDAPQLEGTGEVRLESAGRASGYFTTRGAEVNARTSGVYLRADPGDAEILDGRDDRRRVELIAERLAHWKSVNSA</sequence>